<evidence type="ECO:0000256" key="1">
    <source>
        <dbReference type="SAM" id="MobiDB-lite"/>
    </source>
</evidence>
<proteinExistence type="predicted"/>
<protein>
    <recommendedName>
        <fullName evidence="3">YXWGXW repeat-containing protein</fullName>
    </recommendedName>
</protein>
<dbReference type="EMBL" id="CABO01000059">
    <property type="protein sequence ID" value="CBI03364.1"/>
    <property type="molecule type" value="Genomic_DNA"/>
</dbReference>
<accession>E6Q838</accession>
<evidence type="ECO:0000313" key="2">
    <source>
        <dbReference type="EMBL" id="CBI03364.1"/>
    </source>
</evidence>
<dbReference type="AlphaFoldDB" id="E6Q838"/>
<name>E6Q838_9ZZZZ</name>
<reference evidence="2" key="1">
    <citation type="submission" date="2009-10" db="EMBL/GenBank/DDBJ databases">
        <title>Diversity of trophic interactions inside an arsenic-rich microbial ecosystem.</title>
        <authorList>
            <person name="Bertin P.N."/>
            <person name="Heinrich-Salmeron A."/>
            <person name="Pelletier E."/>
            <person name="Goulhen-Chollet F."/>
            <person name="Arsene-Ploetze F."/>
            <person name="Gallien S."/>
            <person name="Calteau A."/>
            <person name="Vallenet D."/>
            <person name="Casiot C."/>
            <person name="Chane-Woon-Ming B."/>
            <person name="Giloteaux L."/>
            <person name="Barakat M."/>
            <person name="Bonnefoy V."/>
            <person name="Bruneel O."/>
            <person name="Chandler M."/>
            <person name="Cleiss J."/>
            <person name="Duran R."/>
            <person name="Elbaz-Poulichet F."/>
            <person name="Fonknechten N."/>
            <person name="Lauga B."/>
            <person name="Mornico D."/>
            <person name="Ortet P."/>
            <person name="Schaeffer C."/>
            <person name="Siguier P."/>
            <person name="Alexander Thil Smith A."/>
            <person name="Van Dorsselaer A."/>
            <person name="Weissenbach J."/>
            <person name="Medigue C."/>
            <person name="Le Paslier D."/>
        </authorList>
    </citation>
    <scope>NUCLEOTIDE SEQUENCE</scope>
</reference>
<dbReference type="InterPro" id="IPR024447">
    <property type="entry name" value="YXWGXW_rpt"/>
</dbReference>
<organism evidence="2">
    <name type="scientific">mine drainage metagenome</name>
    <dbReference type="NCBI Taxonomy" id="410659"/>
    <lineage>
        <taxon>unclassified sequences</taxon>
        <taxon>metagenomes</taxon>
        <taxon>ecological metagenomes</taxon>
    </lineage>
</organism>
<comment type="caution">
    <text evidence="2">The sequence shown here is derived from an EMBL/GenBank/DDBJ whole genome shotgun (WGS) entry which is preliminary data.</text>
</comment>
<sequence length="228" mass="24952">MKFSRTLIVAVVAIVAFFMPRPASAITLSQIISLIAPPAIPSSSYQQPAPPASNSMWIPGYWNWNGNAYNWVAGRWTYAPSPGLVWTPSYWQATPAGYVYHSGYWGNSVGYYGNLNYGHGYFGQGYDGGKWQGKTFLYNTYVTHVDQHTVHTVYFDRNVYQRSPQQNRASFVGQMHAANRGHAMQAHHGAPPAKESGHGKTAKNQAGKGGKGNSGQSHGGHGHGKPPR</sequence>
<gene>
    <name evidence="2" type="ORF">CARN4_1528</name>
</gene>
<dbReference type="Pfam" id="PF12779">
    <property type="entry name" value="WXXGXW"/>
    <property type="match status" value="2"/>
</dbReference>
<feature type="region of interest" description="Disordered" evidence="1">
    <location>
        <begin position="180"/>
        <end position="228"/>
    </location>
</feature>
<evidence type="ECO:0008006" key="3">
    <source>
        <dbReference type="Google" id="ProtNLM"/>
    </source>
</evidence>
<feature type="compositionally biased region" description="Gly residues" evidence="1">
    <location>
        <begin position="207"/>
        <end position="219"/>
    </location>
</feature>